<dbReference type="CDD" id="cd06150">
    <property type="entry name" value="YjgF_YER057c_UK114_like_2"/>
    <property type="match status" value="1"/>
</dbReference>
<dbReference type="Proteomes" id="UP001161137">
    <property type="component" value="Unassembled WGS sequence"/>
</dbReference>
<dbReference type="KEGG" id="pty:JWV26_09255"/>
<dbReference type="Proteomes" id="UP000182025">
    <property type="component" value="Unassembled WGS sequence"/>
</dbReference>
<accession>A0A1I5Z2A1</accession>
<evidence type="ECO:0000256" key="1">
    <source>
        <dbReference type="ARBA" id="ARBA00010552"/>
    </source>
</evidence>
<evidence type="ECO:0000313" key="2">
    <source>
        <dbReference type="EMBL" id="MDH0703668.1"/>
    </source>
</evidence>
<dbReference type="EMBL" id="JAOCDH010000025">
    <property type="protein sequence ID" value="MDH0703668.1"/>
    <property type="molecule type" value="Genomic_DNA"/>
</dbReference>
<dbReference type="EMBL" id="FOXK01000020">
    <property type="protein sequence ID" value="SFQ50550.1"/>
    <property type="molecule type" value="Genomic_DNA"/>
</dbReference>
<dbReference type="PROSITE" id="PS01094">
    <property type="entry name" value="UPF0076"/>
    <property type="match status" value="1"/>
</dbReference>
<organism evidence="4 5">
    <name type="scientific">Ectopseudomonas toyotomiensis</name>
    <dbReference type="NCBI Taxonomy" id="554344"/>
    <lineage>
        <taxon>Bacteria</taxon>
        <taxon>Pseudomonadati</taxon>
        <taxon>Pseudomonadota</taxon>
        <taxon>Gammaproteobacteria</taxon>
        <taxon>Pseudomonadales</taxon>
        <taxon>Pseudomonadaceae</taxon>
        <taxon>Ectopseudomonas</taxon>
    </lineage>
</organism>
<dbReference type="OrthoDB" id="6899345at2"/>
<dbReference type="PANTHER" id="PTHR47328:SF1">
    <property type="entry name" value="RUTC FAMILY PROTEIN YOAB"/>
    <property type="match status" value="1"/>
</dbReference>
<dbReference type="Proteomes" id="UP000663658">
    <property type="component" value="Chromosome"/>
</dbReference>
<keyword evidence="5" id="KW-1185">Reference proteome</keyword>
<dbReference type="InterPro" id="IPR006175">
    <property type="entry name" value="YjgF/YER057c/UK114"/>
</dbReference>
<dbReference type="SUPFAM" id="SSF55298">
    <property type="entry name" value="YjgF-like"/>
    <property type="match status" value="1"/>
</dbReference>
<protein>
    <submittedName>
        <fullName evidence="4">Enamine deaminase RidA, house cleaning of reactive enamine intermediates, YjgF/YER057c/UK114 family</fullName>
    </submittedName>
    <submittedName>
        <fullName evidence="2">RidA family protein</fullName>
    </submittedName>
</protein>
<proteinExistence type="inferred from homology"/>
<dbReference type="Pfam" id="PF01042">
    <property type="entry name" value="Ribonuc_L-PSP"/>
    <property type="match status" value="1"/>
</dbReference>
<evidence type="ECO:0000313" key="5">
    <source>
        <dbReference type="Proteomes" id="UP000182025"/>
    </source>
</evidence>
<dbReference type="PANTHER" id="PTHR47328">
    <property type="match status" value="1"/>
</dbReference>
<reference evidence="5" key="1">
    <citation type="submission" date="2016-10" db="EMBL/GenBank/DDBJ databases">
        <authorList>
            <person name="Varghese N."/>
            <person name="Submissions S."/>
        </authorList>
    </citation>
    <scope>NUCLEOTIDE SEQUENCE [LARGE SCALE GENOMIC DNA]</scope>
    <source>
        <strain evidence="5">JCM 15604</strain>
    </source>
</reference>
<evidence type="ECO:0000313" key="6">
    <source>
        <dbReference type="Proteomes" id="UP000663658"/>
    </source>
</evidence>
<sequence>MSVQRIQTNDRLSGATIFSDLVFLSGQVPSDRSQDVAGQTAQVLEKIDALLIEAGSDRSHMLSAQIWLKDIEKDFAAMNAVWSDWLPAGCAPARATVEARLASADVLVEIMVIAVRKAA</sequence>
<dbReference type="InterPro" id="IPR035959">
    <property type="entry name" value="RutC-like_sf"/>
</dbReference>
<dbReference type="RefSeq" id="WP_072425280.1">
    <property type="nucleotide sequence ID" value="NZ_CP070505.1"/>
</dbReference>
<reference evidence="3 6" key="3">
    <citation type="submission" date="2021-02" db="EMBL/GenBank/DDBJ databases">
        <title>Whole genome sequencing of Pseudomonas alcaliphila strain SM2.</title>
        <authorList>
            <person name="Alshamsi M.S."/>
            <person name="Sudalaimuthuasari N."/>
            <person name="Kundu B."/>
            <person name="AlMaskari R.S."/>
            <person name="Elmahi Y."/>
            <person name="Mundra S."/>
            <person name="Chandran S."/>
            <person name="Malik S."/>
            <person name="Hazzouri K.M."/>
            <person name="Amiri K.M.A."/>
        </authorList>
    </citation>
    <scope>NUCLEOTIDE SEQUENCE [LARGE SCALE GENOMIC DNA]</scope>
    <source>
        <strain evidence="3 6">SM2</strain>
    </source>
</reference>
<evidence type="ECO:0000313" key="3">
    <source>
        <dbReference type="EMBL" id="QSL94524.1"/>
    </source>
</evidence>
<gene>
    <name evidence="3" type="ORF">JWV26_09255</name>
    <name evidence="2" type="ORF">N5D41_19460</name>
    <name evidence="4" type="ORF">SAMN05216177_12020</name>
</gene>
<dbReference type="InterPro" id="IPR035709">
    <property type="entry name" value="YoaB-like"/>
</dbReference>
<evidence type="ECO:0000313" key="4">
    <source>
        <dbReference type="EMBL" id="SFQ50550.1"/>
    </source>
</evidence>
<comment type="similarity">
    <text evidence="1">Belongs to the RutC family.</text>
</comment>
<dbReference type="EMBL" id="CP070505">
    <property type="protein sequence ID" value="QSL94524.1"/>
    <property type="molecule type" value="Genomic_DNA"/>
</dbReference>
<reference evidence="4" key="2">
    <citation type="submission" date="2016-10" db="EMBL/GenBank/DDBJ databases">
        <authorList>
            <person name="de Groot N.N."/>
        </authorList>
    </citation>
    <scope>NUCLEOTIDE SEQUENCE [LARGE SCALE GENOMIC DNA]</scope>
    <source>
        <strain evidence="4">JCM 15604</strain>
    </source>
</reference>
<dbReference type="Gene3D" id="3.30.1330.40">
    <property type="entry name" value="RutC-like"/>
    <property type="match status" value="1"/>
</dbReference>
<reference evidence="2" key="4">
    <citation type="submission" date="2022-09" db="EMBL/GenBank/DDBJ databases">
        <title>Intensive care unit water sources are persistently colonized with multi-drug resistant bacteria and are the site of extensive horizontal gene transfer of antibiotic resistance genes.</title>
        <authorList>
            <person name="Diorio-Toth L."/>
        </authorList>
    </citation>
    <scope>NUCLEOTIDE SEQUENCE</scope>
    <source>
        <strain evidence="2">GD03863</strain>
    </source>
</reference>
<name>A0A1I5Z2A1_9GAMM</name>
<dbReference type="InterPro" id="IPR019897">
    <property type="entry name" value="RidA_CS"/>
</dbReference>
<dbReference type="AlphaFoldDB" id="A0A1I5Z2A1"/>